<gene>
    <name evidence="1" type="ORF">FGO68_gene6169</name>
</gene>
<keyword evidence="2" id="KW-1185">Reference proteome</keyword>
<reference evidence="1" key="1">
    <citation type="submission" date="2019-06" db="EMBL/GenBank/DDBJ databases">
        <authorList>
            <person name="Zheng W."/>
        </authorList>
    </citation>
    <scope>NUCLEOTIDE SEQUENCE</scope>
    <source>
        <strain evidence="1">QDHG01</strain>
    </source>
</reference>
<dbReference type="AlphaFoldDB" id="A0A8J8NK82"/>
<evidence type="ECO:0000313" key="2">
    <source>
        <dbReference type="Proteomes" id="UP000785679"/>
    </source>
</evidence>
<protein>
    <submittedName>
        <fullName evidence="1">Uncharacterized protein</fullName>
    </submittedName>
</protein>
<proteinExistence type="predicted"/>
<comment type="caution">
    <text evidence="1">The sequence shown here is derived from an EMBL/GenBank/DDBJ whole genome shotgun (WGS) entry which is preliminary data.</text>
</comment>
<dbReference type="EMBL" id="RRYP01013996">
    <property type="protein sequence ID" value="TNV76214.1"/>
    <property type="molecule type" value="Genomic_DNA"/>
</dbReference>
<name>A0A8J8NK82_HALGN</name>
<evidence type="ECO:0000313" key="1">
    <source>
        <dbReference type="EMBL" id="TNV76214.1"/>
    </source>
</evidence>
<dbReference type="Proteomes" id="UP000785679">
    <property type="component" value="Unassembled WGS sequence"/>
</dbReference>
<sequence length="195" mass="22902">MCSPRSPLCHLRGTFLSLKWYLSKTWADPLSTIRWNNLQNRAIGQLFLKYRQNRLLQQTVAVTFNHQINILQAKSAYQRQQDIAYSINWETQINEAVAPPLEQISIRSAWFGIPSLSAWKCEGNICIYRRHQKHRKLYEKIFYSVAKYHARHLFQAHSTLIVVACTADLSTSLIEAEDLRKIKFQQLCDLHSYFM</sequence>
<organism evidence="1 2">
    <name type="scientific">Halteria grandinella</name>
    <dbReference type="NCBI Taxonomy" id="5974"/>
    <lineage>
        <taxon>Eukaryota</taxon>
        <taxon>Sar</taxon>
        <taxon>Alveolata</taxon>
        <taxon>Ciliophora</taxon>
        <taxon>Intramacronucleata</taxon>
        <taxon>Spirotrichea</taxon>
        <taxon>Stichotrichia</taxon>
        <taxon>Sporadotrichida</taxon>
        <taxon>Halteriidae</taxon>
        <taxon>Halteria</taxon>
    </lineage>
</organism>
<accession>A0A8J8NK82</accession>